<accession>X0U5G5</accession>
<dbReference type="AlphaFoldDB" id="X0U5G5"/>
<dbReference type="EMBL" id="BARS01014653">
    <property type="protein sequence ID" value="GAF95612.1"/>
    <property type="molecule type" value="Genomic_DNA"/>
</dbReference>
<feature type="non-terminal residue" evidence="1">
    <location>
        <position position="1"/>
    </location>
</feature>
<name>X0U5G5_9ZZZZ</name>
<comment type="caution">
    <text evidence="1">The sequence shown here is derived from an EMBL/GenBank/DDBJ whole genome shotgun (WGS) entry which is preliminary data.</text>
</comment>
<feature type="non-terminal residue" evidence="1">
    <location>
        <position position="40"/>
    </location>
</feature>
<reference evidence="1" key="1">
    <citation type="journal article" date="2014" name="Front. Microbiol.">
        <title>High frequency of phylogenetically diverse reductive dehalogenase-homologous genes in deep subseafloor sedimentary metagenomes.</title>
        <authorList>
            <person name="Kawai M."/>
            <person name="Futagami T."/>
            <person name="Toyoda A."/>
            <person name="Takaki Y."/>
            <person name="Nishi S."/>
            <person name="Hori S."/>
            <person name="Arai W."/>
            <person name="Tsubouchi T."/>
            <person name="Morono Y."/>
            <person name="Uchiyama I."/>
            <person name="Ito T."/>
            <person name="Fujiyama A."/>
            <person name="Inagaki F."/>
            <person name="Takami H."/>
        </authorList>
    </citation>
    <scope>NUCLEOTIDE SEQUENCE</scope>
    <source>
        <strain evidence="1">Expedition CK06-06</strain>
    </source>
</reference>
<proteinExistence type="predicted"/>
<sequence length="40" mass="4013">TLDASKDIGPPSGGLFGNGVILNVDKGTVFSYGADAIAQF</sequence>
<protein>
    <submittedName>
        <fullName evidence="1">Uncharacterized protein</fullName>
    </submittedName>
</protein>
<organism evidence="1">
    <name type="scientific">marine sediment metagenome</name>
    <dbReference type="NCBI Taxonomy" id="412755"/>
    <lineage>
        <taxon>unclassified sequences</taxon>
        <taxon>metagenomes</taxon>
        <taxon>ecological metagenomes</taxon>
    </lineage>
</organism>
<gene>
    <name evidence="1" type="ORF">S01H1_24517</name>
</gene>
<evidence type="ECO:0000313" key="1">
    <source>
        <dbReference type="EMBL" id="GAF95612.1"/>
    </source>
</evidence>